<organism evidence="2 3">
    <name type="scientific">Allochromatium palmeri</name>
    <dbReference type="NCBI Taxonomy" id="231048"/>
    <lineage>
        <taxon>Bacteria</taxon>
        <taxon>Pseudomonadati</taxon>
        <taxon>Pseudomonadota</taxon>
        <taxon>Gammaproteobacteria</taxon>
        <taxon>Chromatiales</taxon>
        <taxon>Chromatiaceae</taxon>
        <taxon>Allochromatium</taxon>
    </lineage>
</organism>
<feature type="domain" description="DUF11" evidence="1">
    <location>
        <begin position="165"/>
        <end position="269"/>
    </location>
</feature>
<feature type="non-terminal residue" evidence="2">
    <location>
        <position position="1"/>
    </location>
</feature>
<dbReference type="InterPro" id="IPR001434">
    <property type="entry name" value="OmcB-like_DUF11"/>
</dbReference>
<reference evidence="2 3" key="1">
    <citation type="submission" date="2019-11" db="EMBL/GenBank/DDBJ databases">
        <title>Whole-genome sequence of the anaerobic purple sulfur bacterium Allochromatium palmeri DSM 15591.</title>
        <authorList>
            <person name="Kyndt J.A."/>
            <person name="Meyer T.E."/>
        </authorList>
    </citation>
    <scope>NUCLEOTIDE SEQUENCE [LARGE SCALE GENOMIC DNA]</scope>
    <source>
        <strain evidence="2 3">DSM 15591</strain>
    </source>
</reference>
<dbReference type="Gene3D" id="2.60.40.740">
    <property type="match status" value="1"/>
</dbReference>
<dbReference type="Pfam" id="PF01345">
    <property type="entry name" value="DUF11"/>
    <property type="match status" value="1"/>
</dbReference>
<dbReference type="AlphaFoldDB" id="A0A6N8EJT7"/>
<name>A0A6N8EJT7_9GAMM</name>
<comment type="caution">
    <text evidence="2">The sequence shown here is derived from an EMBL/GenBank/DDBJ whole genome shotgun (WGS) entry which is preliminary data.</text>
</comment>
<dbReference type="RefSeq" id="WP_155451799.1">
    <property type="nucleotide sequence ID" value="NZ_WNKT01000136.1"/>
</dbReference>
<dbReference type="Proteomes" id="UP000434044">
    <property type="component" value="Unassembled WGS sequence"/>
</dbReference>
<dbReference type="InterPro" id="IPR051172">
    <property type="entry name" value="Chlamydia_OmcB"/>
</dbReference>
<dbReference type="EMBL" id="WNKT01000136">
    <property type="protein sequence ID" value="MTW23268.1"/>
    <property type="molecule type" value="Genomic_DNA"/>
</dbReference>
<feature type="non-terminal residue" evidence="2">
    <location>
        <position position="322"/>
    </location>
</feature>
<proteinExistence type="predicted"/>
<evidence type="ECO:0000313" key="3">
    <source>
        <dbReference type="Proteomes" id="UP000434044"/>
    </source>
</evidence>
<dbReference type="InterPro" id="IPR026466">
    <property type="entry name" value="Fim_isopep_form_D2_dom"/>
</dbReference>
<keyword evidence="3" id="KW-1185">Reference proteome</keyword>
<evidence type="ECO:0000313" key="2">
    <source>
        <dbReference type="EMBL" id="MTW23268.1"/>
    </source>
</evidence>
<evidence type="ECO:0000259" key="1">
    <source>
        <dbReference type="Pfam" id="PF01345"/>
    </source>
</evidence>
<accession>A0A6N8EJT7</accession>
<gene>
    <name evidence="2" type="ORF">GJ668_19800</name>
</gene>
<dbReference type="PANTHER" id="PTHR34819">
    <property type="entry name" value="LARGE CYSTEINE-RICH PERIPLASMIC PROTEIN OMCB"/>
    <property type="match status" value="1"/>
</dbReference>
<dbReference type="NCBIfam" id="TIGR04226">
    <property type="entry name" value="RrgB_K2N_iso_D2"/>
    <property type="match status" value="1"/>
</dbReference>
<sequence>TVSDPINLDKAFYPEAARTTYAIGATVGYRLTLALSEGTTRAVTLTDTLPDGVTLIGPPTIGKGHTAITFGNTGTLFTQSGQVLTFALGDVVNPANGLTTDDVITIDLQARIDNLIDNQAGTMLGNQAQVQFTDGADVPQTRDYDADAGIDGLQPLDLTLVEPVLDISQNIDRPLVSLGDTATVTLTLDHDDTSTADAFDLVVAVTLDEGLSYVADSASTPPSQVSSDGRTLTWTLASLTQASDHSSLTYQVQVASSATVGFDLSSQATLTYASQSGATGAADSGRTGGDGVGDGLNNYEATAPAIIVTPTTNAVITASKTV</sequence>
<dbReference type="PANTHER" id="PTHR34819:SF3">
    <property type="entry name" value="CELL SURFACE PROTEIN"/>
    <property type="match status" value="1"/>
</dbReference>
<protein>
    <submittedName>
        <fullName evidence="2">Isopeptide-forming domain-containing fimbrial protein</fullName>
    </submittedName>
</protein>